<feature type="transmembrane region" description="Helical" evidence="1">
    <location>
        <begin position="119"/>
        <end position="139"/>
    </location>
</feature>
<keyword evidence="1" id="KW-1133">Transmembrane helix</keyword>
<proteinExistence type="predicted"/>
<feature type="transmembrane region" description="Helical" evidence="1">
    <location>
        <begin position="63"/>
        <end position="84"/>
    </location>
</feature>
<feature type="transmembrane region" description="Helical" evidence="1">
    <location>
        <begin position="37"/>
        <end position="56"/>
    </location>
</feature>
<dbReference type="RefSeq" id="WP_148691866.1">
    <property type="nucleotide sequence ID" value="NZ_CP020477.1"/>
</dbReference>
<keyword evidence="1" id="KW-0812">Transmembrane</keyword>
<dbReference type="GeneID" id="41590980"/>
<evidence type="ECO:0000313" key="2">
    <source>
        <dbReference type="EMBL" id="ARM76084.1"/>
    </source>
</evidence>
<keyword evidence="1" id="KW-0472">Membrane</keyword>
<evidence type="ECO:0008006" key="4">
    <source>
        <dbReference type="Google" id="ProtNLM"/>
    </source>
</evidence>
<dbReference type="Pfam" id="PF07185">
    <property type="entry name" value="DUF1404"/>
    <property type="match status" value="1"/>
</dbReference>
<organism evidence="2 3">
    <name type="scientific">Acidianus manzaensis</name>
    <dbReference type="NCBI Taxonomy" id="282676"/>
    <lineage>
        <taxon>Archaea</taxon>
        <taxon>Thermoproteota</taxon>
        <taxon>Thermoprotei</taxon>
        <taxon>Sulfolobales</taxon>
        <taxon>Sulfolobaceae</taxon>
        <taxon>Acidianus</taxon>
    </lineage>
</organism>
<protein>
    <recommendedName>
        <fullName evidence="4">DUF1404 domain-containing protein</fullName>
    </recommendedName>
</protein>
<feature type="transmembrane region" description="Helical" evidence="1">
    <location>
        <begin position="96"/>
        <end position="112"/>
    </location>
</feature>
<dbReference type="OrthoDB" id="34641at2157"/>
<accession>A0A1W6K0X0</accession>
<name>A0A1W6K0X0_9CREN</name>
<gene>
    <name evidence="2" type="ORF">B6F84_08645</name>
</gene>
<dbReference type="STRING" id="282676.B6F84_08645"/>
<dbReference type="InterPro" id="IPR009844">
    <property type="entry name" value="DUF1404"/>
</dbReference>
<sequence>MQVLRDKLTKKNLVIPIAFLLIAINPITELLEPNYEALYMSMHYVLYIGGFILGYEAFKGSRLYLLPGIIIPVFWHIPLFFNIGGAYLDIRIVEDLSLYFGGLLAGSTLWSLNNASKVILFVLWMMGDSVLSVILIVGWPPYSNQVYRFSPFTVSEELYTGLIMFGIMTVIFIYIVTRMLRSIFKI</sequence>
<dbReference type="KEGG" id="aman:B6F84_08645"/>
<keyword evidence="3" id="KW-1185">Reference proteome</keyword>
<dbReference type="AlphaFoldDB" id="A0A1W6K0X0"/>
<feature type="transmembrane region" description="Helical" evidence="1">
    <location>
        <begin position="12"/>
        <end position="31"/>
    </location>
</feature>
<dbReference type="EMBL" id="CP020477">
    <property type="protein sequence ID" value="ARM76084.1"/>
    <property type="molecule type" value="Genomic_DNA"/>
</dbReference>
<reference evidence="2 3" key="1">
    <citation type="submission" date="2017-03" db="EMBL/GenBank/DDBJ databases">
        <title>Sulfur activation and transportation mechanism of thermophilic Archaea Acidianus manzaensis YN-25.</title>
        <authorList>
            <person name="Ma Y."/>
            <person name="Yang Y."/>
            <person name="Xia J."/>
        </authorList>
    </citation>
    <scope>NUCLEOTIDE SEQUENCE [LARGE SCALE GENOMIC DNA]</scope>
    <source>
        <strain evidence="2 3">YN-25</strain>
    </source>
</reference>
<evidence type="ECO:0000256" key="1">
    <source>
        <dbReference type="SAM" id="Phobius"/>
    </source>
</evidence>
<dbReference type="Proteomes" id="UP000193404">
    <property type="component" value="Chromosome"/>
</dbReference>
<feature type="transmembrane region" description="Helical" evidence="1">
    <location>
        <begin position="159"/>
        <end position="177"/>
    </location>
</feature>
<evidence type="ECO:0000313" key="3">
    <source>
        <dbReference type="Proteomes" id="UP000193404"/>
    </source>
</evidence>